<dbReference type="GO" id="GO:0006742">
    <property type="term" value="P:NADP+ catabolic process"/>
    <property type="evidence" value="ECO:0007669"/>
    <property type="project" value="TreeGrafter"/>
</dbReference>
<keyword evidence="16" id="KW-1185">Reference proteome</keyword>
<dbReference type="InterPro" id="IPR050241">
    <property type="entry name" value="NAD-cap_RNA_hydrolase_NudC"/>
</dbReference>
<dbReference type="CDD" id="cd04694">
    <property type="entry name" value="NUDIX_Nudt17"/>
    <property type="match status" value="1"/>
</dbReference>
<dbReference type="InterPro" id="IPR000086">
    <property type="entry name" value="NUDIX_hydrolase_dom"/>
</dbReference>
<dbReference type="GO" id="GO:0046872">
    <property type="term" value="F:metal ion binding"/>
    <property type="evidence" value="ECO:0007669"/>
    <property type="project" value="UniProtKB-KW"/>
</dbReference>
<keyword evidence="4" id="KW-0479">Metal-binding</keyword>
<dbReference type="GO" id="GO:0019677">
    <property type="term" value="P:NAD+ catabolic process"/>
    <property type="evidence" value="ECO:0007669"/>
    <property type="project" value="TreeGrafter"/>
</dbReference>
<evidence type="ECO:0000256" key="4">
    <source>
        <dbReference type="ARBA" id="ARBA00022723"/>
    </source>
</evidence>
<dbReference type="GO" id="GO:0005777">
    <property type="term" value="C:peroxisome"/>
    <property type="evidence" value="ECO:0007669"/>
    <property type="project" value="TreeGrafter"/>
</dbReference>
<protein>
    <recommendedName>
        <fullName evidence="11">m7GpppN-mRNA hydrolase NUDT17</fullName>
        <ecNumber evidence="8">3.6.1.62</ecNumber>
    </recommendedName>
    <alternativeName>
        <fullName evidence="12">Nucleoside diphosphate-linked moiety X motif 17</fullName>
    </alternativeName>
</protein>
<dbReference type="AlphaFoldDB" id="A0AAW0WF85"/>
<evidence type="ECO:0000256" key="6">
    <source>
        <dbReference type="ARBA" id="ARBA00022842"/>
    </source>
</evidence>
<evidence type="ECO:0000256" key="13">
    <source>
        <dbReference type="SAM" id="MobiDB-lite"/>
    </source>
</evidence>
<name>A0AAW0WF85_CHEQU</name>
<evidence type="ECO:0000256" key="7">
    <source>
        <dbReference type="ARBA" id="ARBA00023211"/>
    </source>
</evidence>
<evidence type="ECO:0000256" key="9">
    <source>
        <dbReference type="ARBA" id="ARBA00093205"/>
    </source>
</evidence>
<feature type="non-terminal residue" evidence="15">
    <location>
        <position position="361"/>
    </location>
</feature>
<dbReference type="GO" id="GO:0140933">
    <property type="term" value="F:5'-(N(7)-methylguanosine 5'-triphospho)-[mRNA] hydrolase activity"/>
    <property type="evidence" value="ECO:0007669"/>
    <property type="project" value="UniProtKB-EC"/>
</dbReference>
<feature type="compositionally biased region" description="Low complexity" evidence="13">
    <location>
        <begin position="55"/>
        <end position="65"/>
    </location>
</feature>
<comment type="cofactor">
    <cofactor evidence="2">
        <name>Mg(2+)</name>
        <dbReference type="ChEBI" id="CHEBI:18420"/>
    </cofactor>
</comment>
<evidence type="ECO:0000313" key="16">
    <source>
        <dbReference type="Proteomes" id="UP001445076"/>
    </source>
</evidence>
<dbReference type="SUPFAM" id="SSF55811">
    <property type="entry name" value="Nudix"/>
    <property type="match status" value="1"/>
</dbReference>
<dbReference type="PROSITE" id="PS51462">
    <property type="entry name" value="NUDIX"/>
    <property type="match status" value="1"/>
</dbReference>
<comment type="caution">
    <text evidence="15">The sequence shown here is derived from an EMBL/GenBank/DDBJ whole genome shotgun (WGS) entry which is preliminary data.</text>
</comment>
<dbReference type="EC" id="3.6.1.62" evidence="8"/>
<dbReference type="GO" id="GO:0005829">
    <property type="term" value="C:cytosol"/>
    <property type="evidence" value="ECO:0007669"/>
    <property type="project" value="TreeGrafter"/>
</dbReference>
<dbReference type="GO" id="GO:0035529">
    <property type="term" value="F:NADH pyrophosphatase activity"/>
    <property type="evidence" value="ECO:0007669"/>
    <property type="project" value="TreeGrafter"/>
</dbReference>
<feature type="region of interest" description="Disordered" evidence="13">
    <location>
        <begin position="45"/>
        <end position="69"/>
    </location>
</feature>
<keyword evidence="6" id="KW-0460">Magnesium</keyword>
<reference evidence="15 16" key="1">
    <citation type="journal article" date="2024" name="BMC Genomics">
        <title>Genome assembly of redclaw crayfish (Cherax quadricarinatus) provides insights into its immune adaptation and hypoxia tolerance.</title>
        <authorList>
            <person name="Liu Z."/>
            <person name="Zheng J."/>
            <person name="Li H."/>
            <person name="Fang K."/>
            <person name="Wang S."/>
            <person name="He J."/>
            <person name="Zhou D."/>
            <person name="Weng S."/>
            <person name="Chi M."/>
            <person name="Gu Z."/>
            <person name="He J."/>
            <person name="Li F."/>
            <person name="Wang M."/>
        </authorList>
    </citation>
    <scope>NUCLEOTIDE SEQUENCE [LARGE SCALE GENOMIC DNA]</scope>
    <source>
        <strain evidence="15">ZL_2023a</strain>
    </source>
</reference>
<evidence type="ECO:0000313" key="15">
    <source>
        <dbReference type="EMBL" id="KAK8726459.1"/>
    </source>
</evidence>
<evidence type="ECO:0000256" key="12">
    <source>
        <dbReference type="ARBA" id="ARBA00093663"/>
    </source>
</evidence>
<evidence type="ECO:0000256" key="3">
    <source>
        <dbReference type="ARBA" id="ARBA00005582"/>
    </source>
</evidence>
<dbReference type="EMBL" id="JARKIK010000079">
    <property type="protein sequence ID" value="KAK8726459.1"/>
    <property type="molecule type" value="Genomic_DNA"/>
</dbReference>
<feature type="region of interest" description="Disordered" evidence="13">
    <location>
        <begin position="124"/>
        <end position="144"/>
    </location>
</feature>
<comment type="catalytic activity">
    <reaction evidence="9">
        <text>a 5'-end (N(7)-methyl 5'-triphosphoguanosine)-ribonucleoside in mRNA + H2O = N(7)-methyl-GDP + a 5'-end phospho-ribonucleoside in mRNA + 2 H(+)</text>
        <dbReference type="Rhea" id="RHEA:67484"/>
        <dbReference type="Rhea" id="RHEA-COMP:15692"/>
        <dbReference type="Rhea" id="RHEA-COMP:17167"/>
        <dbReference type="ChEBI" id="CHEBI:15377"/>
        <dbReference type="ChEBI" id="CHEBI:15378"/>
        <dbReference type="ChEBI" id="CHEBI:63714"/>
        <dbReference type="ChEBI" id="CHEBI:138282"/>
        <dbReference type="ChEBI" id="CHEBI:156461"/>
        <dbReference type="EC" id="3.6.1.62"/>
    </reaction>
</comment>
<dbReference type="Proteomes" id="UP001445076">
    <property type="component" value="Unassembled WGS sequence"/>
</dbReference>
<comment type="similarity">
    <text evidence="3">Belongs to the Nudix hydrolase family.</text>
</comment>
<evidence type="ECO:0000256" key="5">
    <source>
        <dbReference type="ARBA" id="ARBA00022801"/>
    </source>
</evidence>
<comment type="function">
    <text evidence="10">Acts as a decapping enzyme capable of hydrolyzing monomethylated capped RNAs (in vitro). Hydrolyzes monomethylated capped RNA after alpha and beta phosphates to form N(7)-methyl-GDP. Shows low activity towards unmethylated capped RNA.</text>
</comment>
<evidence type="ECO:0000256" key="8">
    <source>
        <dbReference type="ARBA" id="ARBA00026102"/>
    </source>
</evidence>
<evidence type="ECO:0000256" key="1">
    <source>
        <dbReference type="ARBA" id="ARBA00001936"/>
    </source>
</evidence>
<evidence type="ECO:0000256" key="10">
    <source>
        <dbReference type="ARBA" id="ARBA00093415"/>
    </source>
</evidence>
<feature type="domain" description="Nudix hydrolase" evidence="14">
    <location>
        <begin position="173"/>
        <end position="341"/>
    </location>
</feature>
<dbReference type="Gene3D" id="3.90.79.10">
    <property type="entry name" value="Nucleoside Triphosphate Pyrophosphohydrolase"/>
    <property type="match status" value="1"/>
</dbReference>
<dbReference type="InterPro" id="IPR020476">
    <property type="entry name" value="Nudix_hydrolase"/>
</dbReference>
<proteinExistence type="inferred from homology"/>
<comment type="cofactor">
    <cofactor evidence="1">
        <name>Mn(2+)</name>
        <dbReference type="ChEBI" id="CHEBI:29035"/>
    </cofactor>
</comment>
<dbReference type="InterPro" id="IPR015797">
    <property type="entry name" value="NUDIX_hydrolase-like_dom_sf"/>
</dbReference>
<dbReference type="PANTHER" id="PTHR42904:SF1">
    <property type="entry name" value="NUCLEOSIDE DIPHOSPHATE-LINKED MOIETY X MOTIF 17"/>
    <property type="match status" value="1"/>
</dbReference>
<dbReference type="InterPro" id="IPR033716">
    <property type="entry name" value="Nudt17_dom"/>
</dbReference>
<gene>
    <name evidence="15" type="ORF">OTU49_010261</name>
</gene>
<keyword evidence="7" id="KW-0464">Manganese</keyword>
<evidence type="ECO:0000256" key="2">
    <source>
        <dbReference type="ARBA" id="ARBA00001946"/>
    </source>
</evidence>
<dbReference type="PANTHER" id="PTHR42904">
    <property type="entry name" value="NUDIX HYDROLASE, NUDC SUBFAMILY"/>
    <property type="match status" value="1"/>
</dbReference>
<sequence length="361" mass="39495">MHSATHSTPSSSAPRASAAVQPHAPSTVPVPPYVSSAASVPLHVSSEAPVPPPAASAVPPSLAAAPPGPSSITRTVVHLRKDRGKPFQPAKFGKCLLEYFGIHDDFGRVECYIEDNIVYLQPAASSSQGKPRNTHTDHRNSQPMGFRFQHPPFCVAHKIKPEEKEALPPEILERGVDVGVCILLEAAERCLLMTRRAQHMRTFPGVWVPPGGHVEKGETLEEAGLREVMEETGLHVILKKAEAENEISAPKENPRSSFMLEEGCRVLGLWESLYPPVLYMGLPQRHHLVVYLHLKAPLMTSDLQRRLKLNNEEVDASLWLTQEMAEVVVYGSSRPASRDIPITLVNTGGEHAQGILNPKAL</sequence>
<organism evidence="15 16">
    <name type="scientific">Cherax quadricarinatus</name>
    <name type="common">Australian red claw crayfish</name>
    <dbReference type="NCBI Taxonomy" id="27406"/>
    <lineage>
        <taxon>Eukaryota</taxon>
        <taxon>Metazoa</taxon>
        <taxon>Ecdysozoa</taxon>
        <taxon>Arthropoda</taxon>
        <taxon>Crustacea</taxon>
        <taxon>Multicrustacea</taxon>
        <taxon>Malacostraca</taxon>
        <taxon>Eumalacostraca</taxon>
        <taxon>Eucarida</taxon>
        <taxon>Decapoda</taxon>
        <taxon>Pleocyemata</taxon>
        <taxon>Astacidea</taxon>
        <taxon>Parastacoidea</taxon>
        <taxon>Parastacidae</taxon>
        <taxon>Cherax</taxon>
    </lineage>
</organism>
<feature type="region of interest" description="Disordered" evidence="13">
    <location>
        <begin position="1"/>
        <end position="26"/>
    </location>
</feature>
<keyword evidence="5" id="KW-0378">Hydrolase</keyword>
<dbReference type="PRINTS" id="PR00502">
    <property type="entry name" value="NUDIXFAMILY"/>
</dbReference>
<evidence type="ECO:0000259" key="14">
    <source>
        <dbReference type="PROSITE" id="PS51462"/>
    </source>
</evidence>
<evidence type="ECO:0000256" key="11">
    <source>
        <dbReference type="ARBA" id="ARBA00093621"/>
    </source>
</evidence>
<accession>A0AAW0WF85</accession>
<dbReference type="Pfam" id="PF00293">
    <property type="entry name" value="NUDIX"/>
    <property type="match status" value="1"/>
</dbReference>